<feature type="domain" description="HIRAN" evidence="5">
    <location>
        <begin position="96"/>
        <end position="191"/>
    </location>
</feature>
<dbReference type="GO" id="GO:0008270">
    <property type="term" value="F:zinc ion binding"/>
    <property type="evidence" value="ECO:0007669"/>
    <property type="project" value="InterPro"/>
</dbReference>
<dbReference type="RefSeq" id="WP_184403354.1">
    <property type="nucleotide sequence ID" value="NZ_JACHHJ010000001.1"/>
</dbReference>
<accession>A0A841PKT8</accession>
<dbReference type="InterPro" id="IPR011990">
    <property type="entry name" value="TPR-like_helical_dom_sf"/>
</dbReference>
<dbReference type="GO" id="GO:0003676">
    <property type="term" value="F:nucleic acid binding"/>
    <property type="evidence" value="ECO:0007669"/>
    <property type="project" value="InterPro"/>
</dbReference>
<dbReference type="Gene3D" id="3.30.70.2330">
    <property type="match status" value="1"/>
</dbReference>
<feature type="coiled-coil region" evidence="3">
    <location>
        <begin position="254"/>
        <end position="314"/>
    </location>
</feature>
<gene>
    <name evidence="6" type="ORF">HNR44_001426</name>
</gene>
<comment type="caution">
    <text evidence="6">The sequence shown here is derived from an EMBL/GenBank/DDBJ whole genome shotgun (WGS) entry which is preliminary data.</text>
</comment>
<evidence type="ECO:0000313" key="7">
    <source>
        <dbReference type="Proteomes" id="UP000568839"/>
    </source>
</evidence>
<evidence type="ECO:0000256" key="4">
    <source>
        <dbReference type="SAM" id="MobiDB-lite"/>
    </source>
</evidence>
<evidence type="ECO:0000256" key="2">
    <source>
        <dbReference type="ARBA" id="ARBA00022801"/>
    </source>
</evidence>
<feature type="compositionally biased region" description="Basic and acidic residues" evidence="4">
    <location>
        <begin position="31"/>
        <end position="40"/>
    </location>
</feature>
<evidence type="ECO:0000256" key="3">
    <source>
        <dbReference type="SAM" id="Coils"/>
    </source>
</evidence>
<dbReference type="EMBL" id="JACHHJ010000001">
    <property type="protein sequence ID" value="MBB6449477.1"/>
    <property type="molecule type" value="Genomic_DNA"/>
</dbReference>
<dbReference type="Proteomes" id="UP000568839">
    <property type="component" value="Unassembled WGS sequence"/>
</dbReference>
<keyword evidence="3" id="KW-0175">Coiled coil</keyword>
<keyword evidence="7" id="KW-1185">Reference proteome</keyword>
<evidence type="ECO:0000259" key="5">
    <source>
        <dbReference type="Pfam" id="PF08797"/>
    </source>
</evidence>
<evidence type="ECO:0000256" key="1">
    <source>
        <dbReference type="ARBA" id="ARBA00022723"/>
    </source>
</evidence>
<dbReference type="InterPro" id="IPR014905">
    <property type="entry name" value="HIRAN"/>
</dbReference>
<keyword evidence="2" id="KW-0378">Hydrolase</keyword>
<sequence>MINLLKKMFSTSQEQEIKHMRSQKPNIKTKNAGDKQYSKKVDKLSKGQLFPKVATIDDPSKRKINEAYRLSDDLENMVRVNPPQPKGTPKKVLEFVPIAGIQRRKKDALKFAISENIYLELEKEPDNSYDKNAIKVNGICTINGNEQTIFLGYVPGKYTKQLSNYNTLNATIKTIYYPTDEKGIGFRMDIWSEKNNKKVEGKSYNKSIKVPDDSVDRNLDGKKLEKEGYIDNAIEFYEANVLEKFEGNFPYDRLAIIYRKRKQYQEEVRVLKQAISLFEKLESNTHRSDVSPKLMKFKERLNRAEELANKENNLR</sequence>
<protein>
    <submittedName>
        <fullName evidence="6">Tetratricopeptide (TPR) repeat protein</fullName>
    </submittedName>
</protein>
<name>A0A841PKT8_9BACL</name>
<dbReference type="GO" id="GO:0016818">
    <property type="term" value="F:hydrolase activity, acting on acid anhydrides, in phosphorus-containing anhydrides"/>
    <property type="evidence" value="ECO:0007669"/>
    <property type="project" value="InterPro"/>
</dbReference>
<proteinExistence type="predicted"/>
<dbReference type="SUPFAM" id="SSF48452">
    <property type="entry name" value="TPR-like"/>
    <property type="match status" value="1"/>
</dbReference>
<feature type="region of interest" description="Disordered" evidence="4">
    <location>
        <begin position="19"/>
        <end position="40"/>
    </location>
</feature>
<keyword evidence="1" id="KW-0479">Metal-binding</keyword>
<evidence type="ECO:0000313" key="6">
    <source>
        <dbReference type="EMBL" id="MBB6449477.1"/>
    </source>
</evidence>
<dbReference type="AlphaFoldDB" id="A0A841PKT8"/>
<dbReference type="Pfam" id="PF08797">
    <property type="entry name" value="HIRAN"/>
    <property type="match status" value="1"/>
</dbReference>
<reference evidence="6 7" key="1">
    <citation type="submission" date="2020-08" db="EMBL/GenBank/DDBJ databases">
        <title>Genomic Encyclopedia of Type Strains, Phase IV (KMG-IV): sequencing the most valuable type-strain genomes for metagenomic binning, comparative biology and taxonomic classification.</title>
        <authorList>
            <person name="Goeker M."/>
        </authorList>
    </citation>
    <scope>NUCLEOTIDE SEQUENCE [LARGE SCALE GENOMIC DNA]</scope>
    <source>
        <strain evidence="6 7">DSM 21769</strain>
    </source>
</reference>
<organism evidence="6 7">
    <name type="scientific">Geomicrobium halophilum</name>
    <dbReference type="NCBI Taxonomy" id="549000"/>
    <lineage>
        <taxon>Bacteria</taxon>
        <taxon>Bacillati</taxon>
        <taxon>Bacillota</taxon>
        <taxon>Bacilli</taxon>
        <taxon>Bacillales</taxon>
        <taxon>Geomicrobium</taxon>
    </lineage>
</organism>